<accession>A0A2A6BEF9</accession>
<reference evidence="3" key="1">
    <citation type="journal article" date="2008" name="Nat. Genet.">
        <title>The Pristionchus pacificus genome provides a unique perspective on nematode lifestyle and parasitism.</title>
        <authorList>
            <person name="Dieterich C."/>
            <person name="Clifton S.W."/>
            <person name="Schuster L.N."/>
            <person name="Chinwalla A."/>
            <person name="Delehaunty K."/>
            <person name="Dinkelacker I."/>
            <person name="Fulton L."/>
            <person name="Fulton R."/>
            <person name="Godfrey J."/>
            <person name="Minx P."/>
            <person name="Mitreva M."/>
            <person name="Roeseler W."/>
            <person name="Tian H."/>
            <person name="Witte H."/>
            <person name="Yang S.P."/>
            <person name="Wilson R.K."/>
            <person name="Sommer R.J."/>
        </authorList>
    </citation>
    <scope>NUCLEOTIDE SEQUENCE [LARGE SCALE GENOMIC DNA]</scope>
    <source>
        <strain evidence="3">PS312</strain>
    </source>
</reference>
<sequence length="204" mass="23049">MPRVLPRNRRPRGGAAKAGINRLSVDELVEINWRWMEQLGCEGGPPIMQFSGAPVRLLERRIKESEVRPIKDGNLRTPKPNPPKDAKPVKKKLLLERRLKEDFVVSPPQLALPQPPSFFHLMLEASKNAATADAGLVNTQRKVKLEAMKKAAEEQRTRQEAKERRRITSAAKRAGLALHPVKKTARSRSKEDPLTRILADLDNR</sequence>
<feature type="compositionally biased region" description="Basic and acidic residues" evidence="1">
    <location>
        <begin position="152"/>
        <end position="163"/>
    </location>
</feature>
<dbReference type="AlphaFoldDB" id="A0A2A6BEF9"/>
<protein>
    <submittedName>
        <fullName evidence="2">Uncharacterized protein</fullName>
    </submittedName>
</protein>
<feature type="compositionally biased region" description="Basic and acidic residues" evidence="1">
    <location>
        <begin position="188"/>
        <end position="204"/>
    </location>
</feature>
<feature type="region of interest" description="Disordered" evidence="1">
    <location>
        <begin position="68"/>
        <end position="88"/>
    </location>
</feature>
<dbReference type="EnsemblMetazoa" id="PPA38135.1">
    <property type="protein sequence ID" value="PPA38135.1"/>
    <property type="gene ID" value="WBGene00276504"/>
</dbReference>
<evidence type="ECO:0000313" key="3">
    <source>
        <dbReference type="Proteomes" id="UP000005239"/>
    </source>
</evidence>
<reference evidence="2" key="2">
    <citation type="submission" date="2022-06" db="UniProtKB">
        <authorList>
            <consortium name="EnsemblMetazoa"/>
        </authorList>
    </citation>
    <scope>IDENTIFICATION</scope>
    <source>
        <strain evidence="2">PS312</strain>
    </source>
</reference>
<evidence type="ECO:0000256" key="1">
    <source>
        <dbReference type="SAM" id="MobiDB-lite"/>
    </source>
</evidence>
<keyword evidence="3" id="KW-1185">Reference proteome</keyword>
<feature type="region of interest" description="Disordered" evidence="1">
    <location>
        <begin position="152"/>
        <end position="204"/>
    </location>
</feature>
<evidence type="ECO:0000313" key="2">
    <source>
        <dbReference type="EnsemblMetazoa" id="PPA38135.1"/>
    </source>
</evidence>
<accession>A0A8R1YU72</accession>
<dbReference type="Proteomes" id="UP000005239">
    <property type="component" value="Unassembled WGS sequence"/>
</dbReference>
<name>A0A2A6BEF9_PRIPA</name>
<proteinExistence type="predicted"/>
<gene>
    <name evidence="2" type="primary">WBGene00276504</name>
</gene>
<organism evidence="2 3">
    <name type="scientific">Pristionchus pacificus</name>
    <name type="common">Parasitic nematode worm</name>
    <dbReference type="NCBI Taxonomy" id="54126"/>
    <lineage>
        <taxon>Eukaryota</taxon>
        <taxon>Metazoa</taxon>
        <taxon>Ecdysozoa</taxon>
        <taxon>Nematoda</taxon>
        <taxon>Chromadorea</taxon>
        <taxon>Rhabditida</taxon>
        <taxon>Rhabditina</taxon>
        <taxon>Diplogasteromorpha</taxon>
        <taxon>Diplogasteroidea</taxon>
        <taxon>Neodiplogasteridae</taxon>
        <taxon>Pristionchus</taxon>
    </lineage>
</organism>